<reference evidence="9 10" key="3">
    <citation type="journal article" date="2015" name="Genome Announc.">
        <title>Draft Genome Sequence of the Archiascomycetous Yeast Saitoella complicata.</title>
        <authorList>
            <person name="Yamauchi K."/>
            <person name="Kondo S."/>
            <person name="Hamamoto M."/>
            <person name="Takahashi Y."/>
            <person name="Ogura Y."/>
            <person name="Hayashi T."/>
            <person name="Nishida H."/>
        </authorList>
    </citation>
    <scope>NUCLEOTIDE SEQUENCE [LARGE SCALE GENOMIC DNA]</scope>
    <source>
        <strain evidence="9 10">NRRL Y-17804</strain>
    </source>
</reference>
<keyword evidence="10" id="KW-1185">Reference proteome</keyword>
<proteinExistence type="inferred from homology"/>
<dbReference type="PANTHER" id="PTHR33572:SF3">
    <property type="entry name" value="VELVET COMPLEX SUBUNIT B"/>
    <property type="match status" value="1"/>
</dbReference>
<dbReference type="InterPro" id="IPR038491">
    <property type="entry name" value="Velvet_dom_sf"/>
</dbReference>
<dbReference type="EMBL" id="BACD03000007">
    <property type="protein sequence ID" value="GAO47089.1"/>
    <property type="molecule type" value="Genomic_DNA"/>
</dbReference>
<feature type="region of interest" description="Disordered" evidence="7">
    <location>
        <begin position="137"/>
        <end position="169"/>
    </location>
</feature>
<dbReference type="Gene3D" id="2.60.40.3960">
    <property type="entry name" value="Velvet domain"/>
    <property type="match status" value="1"/>
</dbReference>
<evidence type="ECO:0000259" key="8">
    <source>
        <dbReference type="PROSITE" id="PS51821"/>
    </source>
</evidence>
<dbReference type="GO" id="GO:0005634">
    <property type="term" value="C:nucleus"/>
    <property type="evidence" value="ECO:0007669"/>
    <property type="project" value="UniProtKB-SubCell"/>
</dbReference>
<keyword evidence="3" id="KW-0805">Transcription regulation</keyword>
<comment type="similarity">
    <text evidence="6">Belongs to the velvet family. VelB subfamily.</text>
</comment>
<evidence type="ECO:0000256" key="6">
    <source>
        <dbReference type="ARBA" id="ARBA00038045"/>
    </source>
</evidence>
<reference evidence="9 10" key="1">
    <citation type="journal article" date="2011" name="J. Gen. Appl. Microbiol.">
        <title>Draft genome sequencing of the enigmatic yeast Saitoella complicata.</title>
        <authorList>
            <person name="Nishida H."/>
            <person name="Hamamoto M."/>
            <person name="Sugiyama J."/>
        </authorList>
    </citation>
    <scope>NUCLEOTIDE SEQUENCE [LARGE SCALE GENOMIC DNA]</scope>
    <source>
        <strain evidence="9 10">NRRL Y-17804</strain>
    </source>
</reference>
<feature type="region of interest" description="Disordered" evidence="7">
    <location>
        <begin position="282"/>
        <end position="302"/>
    </location>
</feature>
<evidence type="ECO:0000256" key="5">
    <source>
        <dbReference type="ARBA" id="ARBA00023242"/>
    </source>
</evidence>
<sequence length="314" mass="35092">MGVISFHPRKKLVPDLELFIRTRECKVCCDNLKAKPMFMEAAGASGRPQWPIRSTEYSYSLVVVQHPERCRMAGFGDKDRRALSPPPFVKLIIRDLYGREMPVDDIDIDRFVVTAELFSADEPAAEMNLLLQTSLSTPNSHTKTERGKHPPTIAVLSTSTSDPSTSSLPTKQITSAVTRNLLGSVVVSGFKLTDLEGELGIWFIFNDLSVRTEGKYRLKFSFANLNMGQNSTPVTAVTFSNDFTCWSARRFPGVMESGKLGAHFAEQGIRLPVRKESLQILMDRGSRSSQTSEDAEKESSERRNNELMIFICTT</sequence>
<accession>A0A0E9NB72</accession>
<comment type="subcellular location">
    <subcellularLocation>
        <location evidence="1">Nucleus</location>
    </subcellularLocation>
</comment>
<dbReference type="OMA" id="PNYRRIH"/>
<reference evidence="9 10" key="2">
    <citation type="journal article" date="2014" name="J. Gen. Appl. Microbiol.">
        <title>The early diverging ascomycetous budding yeast Saitoella complicata has three histone deacetylases belonging to the Clr6, Hos2, and Rpd3 lineages.</title>
        <authorList>
            <person name="Nishida H."/>
            <person name="Matsumoto T."/>
            <person name="Kondo S."/>
            <person name="Hamamoto M."/>
            <person name="Yoshikawa H."/>
        </authorList>
    </citation>
    <scope>NUCLEOTIDE SEQUENCE [LARGE SCALE GENOMIC DNA]</scope>
    <source>
        <strain evidence="9 10">NRRL Y-17804</strain>
    </source>
</reference>
<organism evidence="9 10">
    <name type="scientific">Saitoella complicata (strain BCRC 22490 / CBS 7301 / JCM 7358 / NBRC 10748 / NRRL Y-17804)</name>
    <dbReference type="NCBI Taxonomy" id="698492"/>
    <lineage>
        <taxon>Eukaryota</taxon>
        <taxon>Fungi</taxon>
        <taxon>Dikarya</taxon>
        <taxon>Ascomycota</taxon>
        <taxon>Taphrinomycotina</taxon>
        <taxon>Taphrinomycotina incertae sedis</taxon>
        <taxon>Saitoella</taxon>
    </lineage>
</organism>
<dbReference type="STRING" id="698492.A0A0E9NB72"/>
<dbReference type="PANTHER" id="PTHR33572">
    <property type="entry name" value="SPORE DEVELOPMENT REGULATOR VOSA"/>
    <property type="match status" value="1"/>
</dbReference>
<evidence type="ECO:0000256" key="7">
    <source>
        <dbReference type="SAM" id="MobiDB-lite"/>
    </source>
</evidence>
<keyword evidence="2" id="KW-0749">Sporulation</keyword>
<evidence type="ECO:0000256" key="4">
    <source>
        <dbReference type="ARBA" id="ARBA00023163"/>
    </source>
</evidence>
<dbReference type="AlphaFoldDB" id="A0A0E9NB72"/>
<evidence type="ECO:0000256" key="3">
    <source>
        <dbReference type="ARBA" id="ARBA00023015"/>
    </source>
</evidence>
<feature type="domain" description="Velvet" evidence="8">
    <location>
        <begin position="54"/>
        <end position="274"/>
    </location>
</feature>
<dbReference type="GO" id="GO:0030435">
    <property type="term" value="P:sporulation resulting in formation of a cellular spore"/>
    <property type="evidence" value="ECO:0007669"/>
    <property type="project" value="UniProtKB-KW"/>
</dbReference>
<dbReference type="PROSITE" id="PS51821">
    <property type="entry name" value="VELVET"/>
    <property type="match status" value="1"/>
</dbReference>
<evidence type="ECO:0000313" key="9">
    <source>
        <dbReference type="EMBL" id="GAO47089.1"/>
    </source>
</evidence>
<evidence type="ECO:0000256" key="2">
    <source>
        <dbReference type="ARBA" id="ARBA00022969"/>
    </source>
</evidence>
<dbReference type="InterPro" id="IPR037525">
    <property type="entry name" value="Velvet_dom"/>
</dbReference>
<name>A0A0E9NB72_SAICN</name>
<gene>
    <name evidence="9" type="ORF">G7K_1301-t1</name>
</gene>
<evidence type="ECO:0000256" key="1">
    <source>
        <dbReference type="ARBA" id="ARBA00004123"/>
    </source>
</evidence>
<protein>
    <recommendedName>
        <fullName evidence="8">Velvet domain-containing protein</fullName>
    </recommendedName>
</protein>
<comment type="caution">
    <text evidence="9">The sequence shown here is derived from an EMBL/GenBank/DDBJ whole genome shotgun (WGS) entry which is preliminary data.</text>
</comment>
<dbReference type="Proteomes" id="UP000033140">
    <property type="component" value="Unassembled WGS sequence"/>
</dbReference>
<dbReference type="InterPro" id="IPR021740">
    <property type="entry name" value="Velvet"/>
</dbReference>
<keyword evidence="4" id="KW-0804">Transcription</keyword>
<keyword evidence="5" id="KW-0539">Nucleus</keyword>
<evidence type="ECO:0000313" key="10">
    <source>
        <dbReference type="Proteomes" id="UP000033140"/>
    </source>
</evidence>
<feature type="compositionally biased region" description="Low complexity" evidence="7">
    <location>
        <begin position="156"/>
        <end position="169"/>
    </location>
</feature>
<dbReference type="Pfam" id="PF11754">
    <property type="entry name" value="Velvet"/>
    <property type="match status" value="1"/>
</dbReference>